<proteinExistence type="predicted"/>
<keyword evidence="3" id="KW-1185">Reference proteome</keyword>
<evidence type="ECO:0000259" key="1">
    <source>
        <dbReference type="PROSITE" id="PS50943"/>
    </source>
</evidence>
<feature type="domain" description="HTH cro/C1-type" evidence="1">
    <location>
        <begin position="18"/>
        <end position="72"/>
    </location>
</feature>
<organism evidence="2 3">
    <name type="scientific">Streptomyces harbinensis</name>
    <dbReference type="NCBI Taxonomy" id="1176198"/>
    <lineage>
        <taxon>Bacteria</taxon>
        <taxon>Bacillati</taxon>
        <taxon>Actinomycetota</taxon>
        <taxon>Actinomycetes</taxon>
        <taxon>Kitasatosporales</taxon>
        <taxon>Streptomycetaceae</taxon>
        <taxon>Streptomyces</taxon>
    </lineage>
</organism>
<evidence type="ECO:0000313" key="2">
    <source>
        <dbReference type="EMBL" id="SFT23711.1"/>
    </source>
</evidence>
<dbReference type="Pfam" id="PF13560">
    <property type="entry name" value="HTH_31"/>
    <property type="match status" value="1"/>
</dbReference>
<dbReference type="Proteomes" id="UP000198873">
    <property type="component" value="Unassembled WGS sequence"/>
</dbReference>
<dbReference type="AlphaFoldDB" id="A0A1I6WD95"/>
<dbReference type="PROSITE" id="PS50943">
    <property type="entry name" value="HTH_CROC1"/>
    <property type="match status" value="1"/>
</dbReference>
<evidence type="ECO:0000313" key="3">
    <source>
        <dbReference type="Proteomes" id="UP000198873"/>
    </source>
</evidence>
<dbReference type="RefSeq" id="WP_019435721.1">
    <property type="nucleotide sequence ID" value="NZ_FPAB01000020.1"/>
</dbReference>
<accession>A0A1I6WD95</accession>
<gene>
    <name evidence="2" type="ORF">SAMN05444716_1204</name>
</gene>
<dbReference type="Pfam" id="PF19054">
    <property type="entry name" value="DUF5753"/>
    <property type="match status" value="1"/>
</dbReference>
<dbReference type="InterPro" id="IPR043917">
    <property type="entry name" value="DUF5753"/>
</dbReference>
<name>A0A1I6WD95_9ACTN</name>
<dbReference type="SMART" id="SM00530">
    <property type="entry name" value="HTH_XRE"/>
    <property type="match status" value="1"/>
</dbReference>
<dbReference type="SUPFAM" id="SSF47413">
    <property type="entry name" value="lambda repressor-like DNA-binding domains"/>
    <property type="match status" value="1"/>
</dbReference>
<dbReference type="Gene3D" id="1.10.260.40">
    <property type="entry name" value="lambda repressor-like DNA-binding domains"/>
    <property type="match status" value="1"/>
</dbReference>
<dbReference type="CDD" id="cd00093">
    <property type="entry name" value="HTH_XRE"/>
    <property type="match status" value="1"/>
</dbReference>
<dbReference type="InterPro" id="IPR010982">
    <property type="entry name" value="Lambda_DNA-bd_dom_sf"/>
</dbReference>
<dbReference type="InterPro" id="IPR001387">
    <property type="entry name" value="Cro/C1-type_HTH"/>
</dbReference>
<reference evidence="3" key="1">
    <citation type="submission" date="2016-10" db="EMBL/GenBank/DDBJ databases">
        <authorList>
            <person name="Varghese N."/>
            <person name="Submissions S."/>
        </authorList>
    </citation>
    <scope>NUCLEOTIDE SEQUENCE [LARGE SCALE GENOMIC DNA]</scope>
    <source>
        <strain evidence="3">CGMCC 4.7047</strain>
    </source>
</reference>
<sequence>MGLRSNVSQRQRRLGQELRKLREAADVPRAEVCRRIGIHTPHLSNIEAGRTACSEARLRALAEVYGCTNKALIDALVEMSNASGKGWWTAYAKTLETRVIDLAELEAAATAHRSFQWLYIPGLLQTPDYMRSLFARTNPAAPIEVIEEYVNFRLRRQQVLVEEPLPNYHAVIHEAAFHMKFVDRKIMQDQLEYLVQLAHFPNITIQVLPFSADAHPATPGAPYTLLDAQVPELCTVHVEQPVASVFLGDPAQINRFATDFARLSAVSLASLDLTGQLGEGSLGLVHHLLYLMKEGKNAGT</sequence>
<protein>
    <submittedName>
        <fullName evidence="2">Transcriptional regulator, contains XRE-family HTH domain</fullName>
    </submittedName>
</protein>
<dbReference type="STRING" id="1176198.SAMN05444716_1204"/>
<dbReference type="EMBL" id="FPAB01000020">
    <property type="protein sequence ID" value="SFT23711.1"/>
    <property type="molecule type" value="Genomic_DNA"/>
</dbReference>
<dbReference type="GO" id="GO:0003677">
    <property type="term" value="F:DNA binding"/>
    <property type="evidence" value="ECO:0007669"/>
    <property type="project" value="InterPro"/>
</dbReference>